<name>A0A1V3WF77_MYCKA</name>
<feature type="domain" description="Alpha-galactosidase NEW3" evidence="2">
    <location>
        <begin position="270"/>
        <end position="345"/>
    </location>
</feature>
<dbReference type="AlphaFoldDB" id="A0A1V3WF77"/>
<dbReference type="Gene3D" id="2.60.40.10">
    <property type="entry name" value="Immunoglobulins"/>
    <property type="match status" value="1"/>
</dbReference>
<dbReference type="InterPro" id="IPR013783">
    <property type="entry name" value="Ig-like_fold"/>
</dbReference>
<feature type="region of interest" description="Disordered" evidence="1">
    <location>
        <begin position="168"/>
        <end position="232"/>
    </location>
</feature>
<organism evidence="3 4">
    <name type="scientific">Mycobacterium kansasii</name>
    <dbReference type="NCBI Taxonomy" id="1768"/>
    <lineage>
        <taxon>Bacteria</taxon>
        <taxon>Bacillati</taxon>
        <taxon>Actinomycetota</taxon>
        <taxon>Actinomycetes</taxon>
        <taxon>Mycobacteriales</taxon>
        <taxon>Mycobacteriaceae</taxon>
        <taxon>Mycobacterium</taxon>
    </lineage>
</organism>
<dbReference type="Pfam" id="PF10633">
    <property type="entry name" value="NPCBM_assoc"/>
    <property type="match status" value="1"/>
</dbReference>
<dbReference type="PANTHER" id="PTHR46017:SF1">
    <property type="entry name" value="ALPHA-MANNOSIDASE 2C1"/>
    <property type="match status" value="1"/>
</dbReference>
<protein>
    <submittedName>
        <fullName evidence="3">NPCBM-associated, NEW3 domain of alpha-galactosidase family protein</fullName>
    </submittedName>
</protein>
<accession>A0A1V3WF77</accession>
<evidence type="ECO:0000313" key="3">
    <source>
        <dbReference type="EMBL" id="OOK65565.1"/>
    </source>
</evidence>
<dbReference type="InterPro" id="IPR018905">
    <property type="entry name" value="A-galactase_NEW3"/>
</dbReference>
<evidence type="ECO:0000259" key="2">
    <source>
        <dbReference type="Pfam" id="PF10633"/>
    </source>
</evidence>
<sequence length="476" mass="50385">MIADLGDAEIEVSQQAPPAMQPFEARTVALLNRGVPSFAVDAEGTLHTALMRSCTGWPSGVWIDEPRRTAPDGSNFQLQHWTHDFDYALVCADGDWRRAGLPATSAQFSHPLIAVTPRKSAARLPSAGSLLQVDPADAVHLGALKAAGNPLTAGSVRPSIPRWSRCGWSRPPGCRPRPDRLRRRQGSRIPDGRPAGIPATAQAINRPARLPGRYRGGPARHQRDRRRRRARAASRNCAAAVCPLLAAQPRPGSAGRTAGRRLPTSRLVNAEAGNQAVLRLTAASDCSDSALGGTVDVVCPDGWSVAPARLPFTLGAGEYLEADVVLMIPADTPPGLYPVGARLAVTDREAPAAWRQVVEDVCVLAVGTPQQELAYLLDAPADIDVAAGDSARLTVTLGSRAGADVAVEAHLISPWGTWEWLGPAVRAAVLPAGDTVELAFDVTPPPWLEPGQWWALVRVGCAGGLVYSPAVKVTVT</sequence>
<feature type="compositionally biased region" description="Basic residues" evidence="1">
    <location>
        <begin position="218"/>
        <end position="232"/>
    </location>
</feature>
<dbReference type="Gene3D" id="2.70.98.30">
    <property type="entry name" value="Golgi alpha-mannosidase II, domain 4"/>
    <property type="match status" value="1"/>
</dbReference>
<dbReference type="Proteomes" id="UP000189229">
    <property type="component" value="Unassembled WGS sequence"/>
</dbReference>
<gene>
    <name evidence="3" type="ORF">BZL30_8541</name>
</gene>
<comment type="caution">
    <text evidence="3">The sequence shown here is derived from an EMBL/GenBank/DDBJ whole genome shotgun (WGS) entry which is preliminary data.</text>
</comment>
<dbReference type="EMBL" id="MVBM01000010">
    <property type="protein sequence ID" value="OOK65565.1"/>
    <property type="molecule type" value="Genomic_DNA"/>
</dbReference>
<dbReference type="PANTHER" id="PTHR46017">
    <property type="entry name" value="ALPHA-MANNOSIDASE 2C1"/>
    <property type="match status" value="1"/>
</dbReference>
<proteinExistence type="predicted"/>
<reference evidence="3 4" key="1">
    <citation type="submission" date="2017-02" db="EMBL/GenBank/DDBJ databases">
        <title>Complete genome sequences of Mycobacterium kansasii strains isolated from rhesus macaques.</title>
        <authorList>
            <person name="Panda A."/>
            <person name="Nagaraj S."/>
            <person name="Zhao X."/>
            <person name="Tettelin H."/>
            <person name="Detolla L.J."/>
        </authorList>
    </citation>
    <scope>NUCLEOTIDE SEQUENCE [LARGE SCALE GENOMIC DNA]</scope>
    <source>
        <strain evidence="3 4">11-3813</strain>
    </source>
</reference>
<evidence type="ECO:0000313" key="4">
    <source>
        <dbReference type="Proteomes" id="UP000189229"/>
    </source>
</evidence>
<dbReference type="GO" id="GO:0009313">
    <property type="term" value="P:oligosaccharide catabolic process"/>
    <property type="evidence" value="ECO:0007669"/>
    <property type="project" value="TreeGrafter"/>
</dbReference>
<evidence type="ECO:0000256" key="1">
    <source>
        <dbReference type="SAM" id="MobiDB-lite"/>
    </source>
</evidence>
<dbReference type="GO" id="GO:0004559">
    <property type="term" value="F:alpha-mannosidase activity"/>
    <property type="evidence" value="ECO:0007669"/>
    <property type="project" value="TreeGrafter"/>
</dbReference>